<proteinExistence type="predicted"/>
<dbReference type="InterPro" id="IPR010319">
    <property type="entry name" value="Transglutaminase-like_Cys_pept"/>
</dbReference>
<sequence>MLFKRPLSLLLILTCLILSLPLVADLNISTRVLDNIEAQYNKFARQRVEDWQKLVDENKDLPEAEKLALVNQFFNTNVLFIDDIDLWNKKDYWATPLEMLSIGGGDCEDYSIAKYFTLKELGVDEDKLRITYVKAKELNQAHMVLTYFKTKRSVPLVLDNLITEIKPASQRNDLTPVYSFNGTGLWLAKSRGEGQRVGGSSRLSLWQDLEKRMQKQAEEAISE</sequence>
<dbReference type="RefSeq" id="WP_286304578.1">
    <property type="nucleotide sequence ID" value="NZ_AP027741.1"/>
</dbReference>
<dbReference type="Gene3D" id="3.10.620.30">
    <property type="match status" value="1"/>
</dbReference>
<evidence type="ECO:0000313" key="2">
    <source>
        <dbReference type="Proteomes" id="UP001501476"/>
    </source>
</evidence>
<dbReference type="PANTHER" id="PTHR39327:SF1">
    <property type="entry name" value="BLR5470 PROTEIN"/>
    <property type="match status" value="1"/>
</dbReference>
<reference evidence="1 2" key="1">
    <citation type="journal article" date="2019" name="Int. J. Syst. Evol. Microbiol.">
        <title>The Global Catalogue of Microorganisms (GCM) 10K type strain sequencing project: providing services to taxonomists for standard genome sequencing and annotation.</title>
        <authorList>
            <consortium name="The Broad Institute Genomics Platform"/>
            <consortium name="The Broad Institute Genome Sequencing Center for Infectious Disease"/>
            <person name="Wu L."/>
            <person name="Ma J."/>
        </authorList>
    </citation>
    <scope>NUCLEOTIDE SEQUENCE [LARGE SCALE GENOMIC DNA]</scope>
    <source>
        <strain evidence="1 2">JCM 6886</strain>
    </source>
</reference>
<dbReference type="EMBL" id="BAAADG010000004">
    <property type="protein sequence ID" value="GAA0222748.1"/>
    <property type="molecule type" value="Genomic_DNA"/>
</dbReference>
<keyword evidence="2" id="KW-1185">Reference proteome</keyword>
<name>A0ABN0TIS4_9GAMM</name>
<organism evidence="1 2">
    <name type="scientific">Methylophaga marina</name>
    <dbReference type="NCBI Taxonomy" id="45495"/>
    <lineage>
        <taxon>Bacteria</taxon>
        <taxon>Pseudomonadati</taxon>
        <taxon>Pseudomonadota</taxon>
        <taxon>Gammaproteobacteria</taxon>
        <taxon>Thiotrichales</taxon>
        <taxon>Piscirickettsiaceae</taxon>
        <taxon>Methylophaga</taxon>
    </lineage>
</organism>
<protein>
    <submittedName>
        <fullName evidence="1">Transglutaminase-like cysteine peptidase</fullName>
    </submittedName>
</protein>
<evidence type="ECO:0000313" key="1">
    <source>
        <dbReference type="EMBL" id="GAA0222748.1"/>
    </source>
</evidence>
<gene>
    <name evidence="1" type="ORF">GCM10008964_12850</name>
</gene>
<dbReference type="Pfam" id="PF06035">
    <property type="entry name" value="Peptidase_C93"/>
    <property type="match status" value="1"/>
</dbReference>
<comment type="caution">
    <text evidence="1">The sequence shown here is derived from an EMBL/GenBank/DDBJ whole genome shotgun (WGS) entry which is preliminary data.</text>
</comment>
<accession>A0ABN0TIS4</accession>
<dbReference type="Proteomes" id="UP001501476">
    <property type="component" value="Unassembled WGS sequence"/>
</dbReference>
<dbReference type="PANTHER" id="PTHR39327">
    <property type="match status" value="1"/>
</dbReference>